<dbReference type="EMBL" id="FUYE01000005">
    <property type="protein sequence ID" value="SKA92111.1"/>
    <property type="molecule type" value="Genomic_DNA"/>
</dbReference>
<evidence type="ECO:0000313" key="2">
    <source>
        <dbReference type="Proteomes" id="UP000190774"/>
    </source>
</evidence>
<dbReference type="STRING" id="48467.SAMN02745166_01843"/>
<protein>
    <submittedName>
        <fullName evidence="1">Uncharacterized protein</fullName>
    </submittedName>
</protein>
<reference evidence="2" key="1">
    <citation type="submission" date="2017-02" db="EMBL/GenBank/DDBJ databases">
        <authorList>
            <person name="Varghese N."/>
            <person name="Submissions S."/>
        </authorList>
    </citation>
    <scope>NUCLEOTIDE SEQUENCE [LARGE SCALE GENOMIC DNA]</scope>
    <source>
        <strain evidence="2">ATCC 700200</strain>
    </source>
</reference>
<dbReference type="AlphaFoldDB" id="A0A1T4XST4"/>
<accession>A0A1T4XST4</accession>
<dbReference type="Proteomes" id="UP000190774">
    <property type="component" value="Unassembled WGS sequence"/>
</dbReference>
<keyword evidence="2" id="KW-1185">Reference proteome</keyword>
<sequence>MTLRFRLPPSSQRGALMGAALLLMLVTGLFLAGWVTVMSTRSIQVSWLEDALSRRIALENSRMLSWETVMEHAFEPDDDFAGQTALLTGGKEGGLSTNGGWKDLNLYVNLDTPETLKTDFPYNPSGLRPGPSFMNRQTFLKPPALEKVDSFFAHNFLKSHCPILNGDLITIYKKPANYAGELNVHNNAMSFNVYGRVVVRHPPSLFVQTTSKVTLPIQSKSLYIQSYDAAARYPIVGTTLDGKVLLPSNMPVVPSSTGPQSQASPSLFEGELNVVHNKDYPDNSLWNKMVEEAYDNIEVFTKSRSQTDPWYMVQYSGDAKPRVLPPSYPSGYDNLFRTLYINVANPSLKHLRISNNGSAMDQIVFVGQTTAAEYEAAGALSPVIILLENTGSKWAKNIAFEHDNNRRIILGVKDEYSLTSKKKEQPHQMDLSWAGSPILGQDTRWRMTFINEGHAVFVGLPDNTVRVINWIGGVMTNWSFWRDIKTAPRAERLIFRSDGSMPTLPIVGLSYATLLPRDVWLEAFFLPDPPPP</sequence>
<organism evidence="1 2">
    <name type="scientific">Prosthecobacter debontii</name>
    <dbReference type="NCBI Taxonomy" id="48467"/>
    <lineage>
        <taxon>Bacteria</taxon>
        <taxon>Pseudomonadati</taxon>
        <taxon>Verrucomicrobiota</taxon>
        <taxon>Verrucomicrobiia</taxon>
        <taxon>Verrucomicrobiales</taxon>
        <taxon>Verrucomicrobiaceae</taxon>
        <taxon>Prosthecobacter</taxon>
    </lineage>
</organism>
<proteinExistence type="predicted"/>
<gene>
    <name evidence="1" type="ORF">SAMN02745166_01843</name>
</gene>
<evidence type="ECO:0000313" key="1">
    <source>
        <dbReference type="EMBL" id="SKA92111.1"/>
    </source>
</evidence>
<name>A0A1T4XST4_9BACT</name>